<dbReference type="InterPro" id="IPR010033">
    <property type="entry name" value="HAD_SF_ppase_IIIC"/>
</dbReference>
<dbReference type="InterPro" id="IPR023214">
    <property type="entry name" value="HAD_sf"/>
</dbReference>
<dbReference type="Pfam" id="PF00668">
    <property type="entry name" value="Condensation"/>
    <property type="match status" value="1"/>
</dbReference>
<keyword evidence="3" id="KW-0808">Transferase</keyword>
<dbReference type="InterPro" id="IPR009081">
    <property type="entry name" value="PP-bd_ACP"/>
</dbReference>
<dbReference type="Gene3D" id="3.30.559.30">
    <property type="entry name" value="Nonribosomal peptide synthetase, condensation domain"/>
    <property type="match status" value="1"/>
</dbReference>
<dbReference type="NCBIfam" id="TIGR01681">
    <property type="entry name" value="HAD-SF-IIIC"/>
    <property type="match status" value="1"/>
</dbReference>
<dbReference type="GO" id="GO:0032259">
    <property type="term" value="P:methylation"/>
    <property type="evidence" value="ECO:0007669"/>
    <property type="project" value="UniProtKB-KW"/>
</dbReference>
<dbReference type="InterPro" id="IPR006342">
    <property type="entry name" value="FkbM_mtfrase"/>
</dbReference>
<dbReference type="EMBL" id="JARAWP010000055">
    <property type="protein sequence ID" value="MDX3025808.1"/>
    <property type="molecule type" value="Genomic_DNA"/>
</dbReference>
<dbReference type="SUPFAM" id="SSF53335">
    <property type="entry name" value="S-adenosyl-L-methionine-dependent methyltransferases"/>
    <property type="match status" value="1"/>
</dbReference>
<dbReference type="InterPro" id="IPR036412">
    <property type="entry name" value="HAD-like_sf"/>
</dbReference>
<reference evidence="3 4" key="1">
    <citation type="journal article" date="2023" name="Microb. Genom.">
        <title>Mesoterricola silvestris gen. nov., sp. nov., Mesoterricola sediminis sp. nov., Geothrix oryzae sp. nov., Geothrix edaphica sp. nov., Geothrix rubra sp. nov., and Geothrix limicola sp. nov., six novel members of Acidobacteriota isolated from soils.</title>
        <authorList>
            <person name="Weisberg A.J."/>
            <person name="Pearce E."/>
            <person name="Kramer C.G."/>
            <person name="Chang J.H."/>
            <person name="Clarke C.R."/>
        </authorList>
    </citation>
    <scope>NUCLEOTIDE SEQUENCE [LARGE SCALE GENOMIC DNA]</scope>
    <source>
        <strain evidence="3 4">NB05-1H</strain>
    </source>
</reference>
<comment type="cofactor">
    <cofactor evidence="1">
        <name>pantetheine 4'-phosphate</name>
        <dbReference type="ChEBI" id="CHEBI:47942"/>
    </cofactor>
</comment>
<accession>A0ABU4MGI4</accession>
<dbReference type="Pfam" id="PF00550">
    <property type="entry name" value="PP-binding"/>
    <property type="match status" value="1"/>
</dbReference>
<keyword evidence="3" id="KW-0489">Methyltransferase</keyword>
<dbReference type="PANTHER" id="PTHR45527:SF1">
    <property type="entry name" value="FATTY ACID SYNTHASE"/>
    <property type="match status" value="1"/>
</dbReference>
<name>A0ABU4MGI4_9ACTN</name>
<proteinExistence type="predicted"/>
<dbReference type="Pfam" id="PF05050">
    <property type="entry name" value="Methyltransf_21"/>
    <property type="match status" value="1"/>
</dbReference>
<evidence type="ECO:0000313" key="4">
    <source>
        <dbReference type="Proteomes" id="UP001272987"/>
    </source>
</evidence>
<feature type="domain" description="Carrier" evidence="2">
    <location>
        <begin position="1048"/>
        <end position="1122"/>
    </location>
</feature>
<organism evidence="3 4">
    <name type="scientific">Streptomyces acidiscabies</name>
    <dbReference type="NCBI Taxonomy" id="42234"/>
    <lineage>
        <taxon>Bacteria</taxon>
        <taxon>Bacillati</taxon>
        <taxon>Actinomycetota</taxon>
        <taxon>Actinomycetes</taxon>
        <taxon>Kitasatosporales</taxon>
        <taxon>Streptomycetaceae</taxon>
        <taxon>Streptomyces</taxon>
    </lineage>
</organism>
<dbReference type="InterPro" id="IPR029063">
    <property type="entry name" value="SAM-dependent_MTases_sf"/>
</dbReference>
<sequence length="1580" mass="166546">MAFPETERVGPAQLCSRSGGALPGAGSSGATASCVPRLPAGFAEADGVEAGLLARTVFAVVLAVCTDARELRVACGTAEVGEPLRVEALRVLPQASIRQLSAQWRSGSPVPVDAESGGLATLQHLVDSAVLPAFDFSASGSASPALLASFTCSVRTVPEGWVWTFSSLPSAFDEDVLRALAERVEAVSHALVTAPDLTAEQAAALIRPLAFEVRVLAGTGFSEMTAALRGWGHAVGLPVVACRVEAEETQAPAPAKGYLQPAAWGANLVVLQQGLGSLPQPRLTEDPDGMDGLAAELGELPDGRPIVEANANETRELYDEIVTRNQYLRHGVRLCDGDVVVDVGSNIGMFALFAAAQADKVIVHAFEPVPVVAQALGANMRLYGVTGTVSCAAAGASTGVRALTFYPQSSLQSGFYADAQGDQQIVGEYARHQAEALPDLTAELRAVAAEALAPTARARTADRQELEVPVIRLSDWIRGSAVGRIDLLKVDAERAEEDVLAGIDDEHWPLIGQVVAEVHDLDGRVDRLRALLQGRGFETVVDQDPLFAGSEIFMLYGLRPDASRAEAPWVERQIAAAERWAQTSALPLFVTVPPGAMPAETRTARQAVEARGLTWVEPPSAGAAGAAGERDVVPAWAEAVLRRLTADQRPVTKGVIVDGDNTLWGGVCGEVGPESVDVAGPYRQVQEALREQLEAGRVLCLCSRNNLVDMEAVFAAHPDMPLALGDFTVVRAGWGAKSVAVGEIAEELSFAVESLVFVDDSAAERAEVALAHPGITVVDLPAHPEAFIAALRGTWQLALEGTGTAEDRARSALIAVEARRRRAAAQTATPAEYLEQLDLRVEVLPAQEEEVERIAQLAARTTQFNLVLRRHTPGTVRQVLAGAGVALSVRVRDRFGDYGLVGFVSADADGRVLRVQDFFVSCRALGRSVEWCVLRELAGRACALGLDGLALPGVPGPRNRPALEFAAAAQGRFGLPGAPDLVDAAAAAALDWRLVTAPQAAATPVAGEGRAAGAVSRVRWPVSQQAAVLAADAYRRPGETASTTPYVAPETETERLVAAVWEETLKLAPIGVHDDLFTMGGDSLTAAVICARLRRHSVDLAVHELLAHPTVRGAARQASAARRSAIELPADAEAGPASLGQQRIWAAEVVGGRGNAQVIPLAYRIVGPLDLDRLRSALAAVVARHSALRTVLVDDDGKLVQRRLTAEGVGVEVHDVSRLPTTERADRSNLLARRFFQTPFDVGQDVLLRAAVLRQGADGHELLLMLHHSAADGWSLDVLQRDLGAAYADPQALAGPAGGATFAQYSAAAARRRESGAFDAGAAAVRGVLDRAAARPWSTASGLPAEPRHLRFALDADLVTTVWAAARARAVTPVSVHLAAWQVLLAAAAGTNTVVTGCPVAGRGEEAFADTVGFFANLVPVPARVDWSATTGRHLEAAVTATAEALSHAEVPYGLIADGTGALFDTLFTLQPPAAHPLRLASCTVAGSEPALWPVPYPLMLDVQEHADGASALLRFDANACHPVDPPWLAEAYPLVLAALCTLPELPLQRLRDLLRPATATVQDLVRARVAHLREDGDSR</sequence>
<dbReference type="Gene3D" id="1.10.1200.10">
    <property type="entry name" value="ACP-like"/>
    <property type="match status" value="1"/>
</dbReference>
<dbReference type="PROSITE" id="PS50075">
    <property type="entry name" value="CARRIER"/>
    <property type="match status" value="1"/>
</dbReference>
<evidence type="ECO:0000256" key="1">
    <source>
        <dbReference type="ARBA" id="ARBA00001957"/>
    </source>
</evidence>
<dbReference type="Gene3D" id="3.40.50.1000">
    <property type="entry name" value="HAD superfamily/HAD-like"/>
    <property type="match status" value="1"/>
</dbReference>
<dbReference type="InterPro" id="IPR001242">
    <property type="entry name" value="Condensation_dom"/>
</dbReference>
<dbReference type="Gene3D" id="3.40.50.150">
    <property type="entry name" value="Vaccinia Virus protein VP39"/>
    <property type="match status" value="1"/>
</dbReference>
<dbReference type="SUPFAM" id="SSF47336">
    <property type="entry name" value="ACP-like"/>
    <property type="match status" value="1"/>
</dbReference>
<dbReference type="Gene3D" id="3.30.559.10">
    <property type="entry name" value="Chloramphenicol acetyltransferase-like domain"/>
    <property type="match status" value="1"/>
</dbReference>
<dbReference type="GO" id="GO:0008168">
    <property type="term" value="F:methyltransferase activity"/>
    <property type="evidence" value="ECO:0007669"/>
    <property type="project" value="UniProtKB-KW"/>
</dbReference>
<comment type="caution">
    <text evidence="3">The sequence shown here is derived from an EMBL/GenBank/DDBJ whole genome shotgun (WGS) entry which is preliminary data.</text>
</comment>
<dbReference type="SUPFAM" id="SSF52777">
    <property type="entry name" value="CoA-dependent acyltransferases"/>
    <property type="match status" value="2"/>
</dbReference>
<dbReference type="NCBIfam" id="TIGR01444">
    <property type="entry name" value="fkbM_fam"/>
    <property type="match status" value="1"/>
</dbReference>
<dbReference type="InterPro" id="IPR023213">
    <property type="entry name" value="CAT-like_dom_sf"/>
</dbReference>
<gene>
    <name evidence="3" type="ORF">PV666_49305</name>
</gene>
<dbReference type="PANTHER" id="PTHR45527">
    <property type="entry name" value="NONRIBOSOMAL PEPTIDE SYNTHETASE"/>
    <property type="match status" value="1"/>
</dbReference>
<dbReference type="Proteomes" id="UP001272987">
    <property type="component" value="Unassembled WGS sequence"/>
</dbReference>
<dbReference type="NCBIfam" id="TIGR01686">
    <property type="entry name" value="FkbH"/>
    <property type="match status" value="1"/>
</dbReference>
<evidence type="ECO:0000259" key="2">
    <source>
        <dbReference type="PROSITE" id="PS50075"/>
    </source>
</evidence>
<dbReference type="SUPFAM" id="SSF56784">
    <property type="entry name" value="HAD-like"/>
    <property type="match status" value="1"/>
</dbReference>
<dbReference type="InterPro" id="IPR036736">
    <property type="entry name" value="ACP-like_sf"/>
</dbReference>
<dbReference type="InterPro" id="IPR010037">
    <property type="entry name" value="FkbH_domain"/>
</dbReference>
<keyword evidence="4" id="KW-1185">Reference proteome</keyword>
<dbReference type="RefSeq" id="WP_319167741.1">
    <property type="nucleotide sequence ID" value="NZ_JARAWP010000055.1"/>
</dbReference>
<evidence type="ECO:0000313" key="3">
    <source>
        <dbReference type="EMBL" id="MDX3025808.1"/>
    </source>
</evidence>
<protein>
    <submittedName>
        <fullName evidence="3">FkbM family methyltransferase</fullName>
    </submittedName>
</protein>